<dbReference type="GO" id="GO:0030620">
    <property type="term" value="F:U2 snRNA binding"/>
    <property type="evidence" value="ECO:0007669"/>
    <property type="project" value="InterPro"/>
</dbReference>
<comment type="caution">
    <text evidence="6">The sequence shown here is derived from an EMBL/GenBank/DDBJ whole genome shotgun (WGS) entry which is preliminary data.</text>
</comment>
<accession>A0AAD9PGI1</accession>
<keyword evidence="2" id="KW-0433">Leucine-rich repeat</keyword>
<protein>
    <submittedName>
        <fullName evidence="6">Bifunctional Leucine-rich repeat domain superfamily/Leucine-rich repeat/U2 small nuclear ribonucleoprotein A</fullName>
    </submittedName>
</protein>
<dbReference type="KEGG" id="bdw:94338484"/>
<dbReference type="SUPFAM" id="SSF52058">
    <property type="entry name" value="L domain-like"/>
    <property type="match status" value="1"/>
</dbReference>
<dbReference type="InterPro" id="IPR044640">
    <property type="entry name" value="RU2A"/>
</dbReference>
<dbReference type="InterPro" id="IPR032675">
    <property type="entry name" value="LRR_dom_sf"/>
</dbReference>
<organism evidence="6 8">
    <name type="scientific">Babesia duncani</name>
    <dbReference type="NCBI Taxonomy" id="323732"/>
    <lineage>
        <taxon>Eukaryota</taxon>
        <taxon>Sar</taxon>
        <taxon>Alveolata</taxon>
        <taxon>Apicomplexa</taxon>
        <taxon>Aconoidasida</taxon>
        <taxon>Piroplasmida</taxon>
        <taxon>Babesiidae</taxon>
        <taxon>Babesia</taxon>
    </lineage>
</organism>
<proteinExistence type="inferred from homology"/>
<dbReference type="InterPro" id="IPR001611">
    <property type="entry name" value="Leu-rich_rpt"/>
</dbReference>
<dbReference type="Gene3D" id="3.80.10.10">
    <property type="entry name" value="Ribonuclease Inhibitor"/>
    <property type="match status" value="1"/>
</dbReference>
<evidence type="ECO:0000256" key="5">
    <source>
        <dbReference type="ARBA" id="ARBA00024196"/>
    </source>
</evidence>
<dbReference type="PROSITE" id="PS51450">
    <property type="entry name" value="LRR"/>
    <property type="match status" value="1"/>
</dbReference>
<dbReference type="PANTHER" id="PTHR10552:SF6">
    <property type="entry name" value="U2 SMALL NUCLEAR RIBONUCLEOPROTEIN A"/>
    <property type="match status" value="1"/>
</dbReference>
<dbReference type="GeneID" id="94338484"/>
<dbReference type="Proteomes" id="UP001214638">
    <property type="component" value="Unassembled WGS sequence"/>
</dbReference>
<evidence type="ECO:0000256" key="4">
    <source>
        <dbReference type="ARBA" id="ARBA00023242"/>
    </source>
</evidence>
<comment type="similarity">
    <text evidence="5">Belongs to the U2 small nuclear ribonucleoprotein A family.</text>
</comment>
<reference evidence="6" key="1">
    <citation type="journal article" date="2023" name="Nat. Microbiol.">
        <title>Babesia duncani multi-omics identifies virulence factors and drug targets.</title>
        <authorList>
            <person name="Singh P."/>
            <person name="Lonardi S."/>
            <person name="Liang Q."/>
            <person name="Vydyam P."/>
            <person name="Khabirova E."/>
            <person name="Fang T."/>
            <person name="Gihaz S."/>
            <person name="Thekkiniath J."/>
            <person name="Munshi M."/>
            <person name="Abel S."/>
            <person name="Ciampossin L."/>
            <person name="Batugedara G."/>
            <person name="Gupta M."/>
            <person name="Lu X.M."/>
            <person name="Lenz T."/>
            <person name="Chakravarty S."/>
            <person name="Cornillot E."/>
            <person name="Hu Y."/>
            <person name="Ma W."/>
            <person name="Gonzalez L.M."/>
            <person name="Sanchez S."/>
            <person name="Estrada K."/>
            <person name="Sanchez-Flores A."/>
            <person name="Montero E."/>
            <person name="Harb O.S."/>
            <person name="Le Roch K.G."/>
            <person name="Mamoun C.B."/>
        </authorList>
    </citation>
    <scope>NUCLEOTIDE SEQUENCE</scope>
    <source>
        <strain evidence="6">WA1</strain>
    </source>
</reference>
<keyword evidence="4" id="KW-0539">Nucleus</keyword>
<evidence type="ECO:0000313" key="8">
    <source>
        <dbReference type="Proteomes" id="UP001214638"/>
    </source>
</evidence>
<dbReference type="AlphaFoldDB" id="A0AAD9PGI1"/>
<keyword evidence="6" id="KW-0687">Ribonucleoprotein</keyword>
<gene>
    <name evidence="7" type="ORF">BdWA1_004191</name>
    <name evidence="6" type="ORF">BdWA1_004220</name>
</gene>
<keyword evidence="8" id="KW-1185">Reference proteome</keyword>
<name>A0AAD9PGI1_9APIC</name>
<dbReference type="EMBL" id="JALLKP010000152">
    <property type="protein sequence ID" value="KAK2194342.1"/>
    <property type="molecule type" value="Genomic_DNA"/>
</dbReference>
<evidence type="ECO:0000256" key="1">
    <source>
        <dbReference type="ARBA" id="ARBA00004123"/>
    </source>
</evidence>
<evidence type="ECO:0000313" key="7">
    <source>
        <dbReference type="EMBL" id="KAK2194342.1"/>
    </source>
</evidence>
<comment type="subcellular location">
    <subcellularLocation>
        <location evidence="1">Nucleus</location>
    </subcellularLocation>
</comment>
<sequence>MKLTLEIISQARQFLDPTGNRTISLRATKDQYDTIDLSGNNIVKLENFPILPGLKTLIVANNKIAKIGADLADNLPNLTSIVLSGNSISKFADLEPIFRLEHLERLAILDNPVVALEDFYYKVIYNKPCLRYMNFAKVSANDVKAANQLFNMAH</sequence>
<dbReference type="Pfam" id="PF14580">
    <property type="entry name" value="LRR_9"/>
    <property type="match status" value="1"/>
</dbReference>
<evidence type="ECO:0000256" key="3">
    <source>
        <dbReference type="ARBA" id="ARBA00022737"/>
    </source>
</evidence>
<evidence type="ECO:0000313" key="6">
    <source>
        <dbReference type="EMBL" id="KAK2194313.1"/>
    </source>
</evidence>
<dbReference type="PANTHER" id="PTHR10552">
    <property type="entry name" value="U2 SMALL NUCLEAR RIBONUCLEOPROTEIN A"/>
    <property type="match status" value="1"/>
</dbReference>
<dbReference type="GO" id="GO:0005686">
    <property type="term" value="C:U2 snRNP"/>
    <property type="evidence" value="ECO:0007669"/>
    <property type="project" value="TreeGrafter"/>
</dbReference>
<evidence type="ECO:0000256" key="2">
    <source>
        <dbReference type="ARBA" id="ARBA00022614"/>
    </source>
</evidence>
<dbReference type="RefSeq" id="XP_067801189.1">
    <property type="nucleotide sequence ID" value="XM_067949193.1"/>
</dbReference>
<dbReference type="EMBL" id="JALLKP010000164">
    <property type="protein sequence ID" value="KAK2194313.1"/>
    <property type="molecule type" value="Genomic_DNA"/>
</dbReference>
<keyword evidence="3" id="KW-0677">Repeat</keyword>
<dbReference type="GO" id="GO:0000398">
    <property type="term" value="P:mRNA splicing, via spliceosome"/>
    <property type="evidence" value="ECO:0007669"/>
    <property type="project" value="InterPro"/>
</dbReference>